<sequence>MSYAAVRTHLPANYLSTRPYARTSTMLLKIDWVVCHNILASASALKPPYHYEPGAVDIGRLTKEEWASVQGDLFRYEGALERWRIANGSGGTIEPQQGPQLQESVQTWIDASSKECVI</sequence>
<dbReference type="AlphaFoldDB" id="A0AA36G1A4"/>
<protein>
    <submittedName>
        <fullName evidence="1">Uncharacterized protein</fullName>
    </submittedName>
</protein>
<dbReference type="EMBL" id="CATQJA010002634">
    <property type="protein sequence ID" value="CAJ0574875.1"/>
    <property type="molecule type" value="Genomic_DNA"/>
</dbReference>
<reference evidence="1" key="1">
    <citation type="submission" date="2023-06" db="EMBL/GenBank/DDBJ databases">
        <authorList>
            <person name="Delattre M."/>
        </authorList>
    </citation>
    <scope>NUCLEOTIDE SEQUENCE</scope>
    <source>
        <strain evidence="1">AF72</strain>
    </source>
</reference>
<comment type="caution">
    <text evidence="1">The sequence shown here is derived from an EMBL/GenBank/DDBJ whole genome shotgun (WGS) entry which is preliminary data.</text>
</comment>
<evidence type="ECO:0000313" key="2">
    <source>
        <dbReference type="Proteomes" id="UP001177023"/>
    </source>
</evidence>
<dbReference type="Proteomes" id="UP001177023">
    <property type="component" value="Unassembled WGS sequence"/>
</dbReference>
<name>A0AA36G1A4_9BILA</name>
<feature type="non-terminal residue" evidence="1">
    <location>
        <position position="1"/>
    </location>
</feature>
<organism evidence="1 2">
    <name type="scientific">Mesorhabditis spiculigera</name>
    <dbReference type="NCBI Taxonomy" id="96644"/>
    <lineage>
        <taxon>Eukaryota</taxon>
        <taxon>Metazoa</taxon>
        <taxon>Ecdysozoa</taxon>
        <taxon>Nematoda</taxon>
        <taxon>Chromadorea</taxon>
        <taxon>Rhabditida</taxon>
        <taxon>Rhabditina</taxon>
        <taxon>Rhabditomorpha</taxon>
        <taxon>Rhabditoidea</taxon>
        <taxon>Rhabditidae</taxon>
        <taxon>Mesorhabditinae</taxon>
        <taxon>Mesorhabditis</taxon>
    </lineage>
</organism>
<accession>A0AA36G1A4</accession>
<keyword evidence="2" id="KW-1185">Reference proteome</keyword>
<evidence type="ECO:0000313" key="1">
    <source>
        <dbReference type="EMBL" id="CAJ0574875.1"/>
    </source>
</evidence>
<gene>
    <name evidence="1" type="ORF">MSPICULIGERA_LOCUS13199</name>
</gene>
<proteinExistence type="predicted"/>